<accession>A0ABW0WIH7</accession>
<dbReference type="EC" id="2.6.1.9" evidence="7"/>
<dbReference type="InterPro" id="IPR015421">
    <property type="entry name" value="PyrdxlP-dep_Trfase_major"/>
</dbReference>
<organism evidence="7 8">
    <name type="scientific">Streptomyces nogalater</name>
    <dbReference type="NCBI Taxonomy" id="38314"/>
    <lineage>
        <taxon>Bacteria</taxon>
        <taxon>Bacillati</taxon>
        <taxon>Actinomycetota</taxon>
        <taxon>Actinomycetes</taxon>
        <taxon>Kitasatosporales</taxon>
        <taxon>Streptomycetaceae</taxon>
        <taxon>Streptomyces</taxon>
    </lineage>
</organism>
<dbReference type="NCBIfam" id="NF002878">
    <property type="entry name" value="PRK03321.1"/>
    <property type="match status" value="1"/>
</dbReference>
<reference evidence="8" key="1">
    <citation type="journal article" date="2019" name="Int. J. Syst. Evol. Microbiol.">
        <title>The Global Catalogue of Microorganisms (GCM) 10K type strain sequencing project: providing services to taxonomists for standard genome sequencing and annotation.</title>
        <authorList>
            <consortium name="The Broad Institute Genomics Platform"/>
            <consortium name="The Broad Institute Genome Sequencing Center for Infectious Disease"/>
            <person name="Wu L."/>
            <person name="Ma J."/>
        </authorList>
    </citation>
    <scope>NUCLEOTIDE SEQUENCE [LARGE SCALE GENOMIC DNA]</scope>
    <source>
        <strain evidence="8">KCTC 5701</strain>
    </source>
</reference>
<evidence type="ECO:0000256" key="5">
    <source>
        <dbReference type="RuleBase" id="RU003693"/>
    </source>
</evidence>
<proteinExistence type="inferred from homology"/>
<comment type="cofactor">
    <cofactor evidence="1 5">
        <name>pyridoxal 5'-phosphate</name>
        <dbReference type="ChEBI" id="CHEBI:597326"/>
    </cofactor>
</comment>
<dbReference type="Gene3D" id="3.40.640.10">
    <property type="entry name" value="Type I PLP-dependent aspartate aminotransferase-like (Major domain)"/>
    <property type="match status" value="1"/>
</dbReference>
<keyword evidence="3 7" id="KW-0808">Transferase</keyword>
<dbReference type="PANTHER" id="PTHR43643:SF3">
    <property type="entry name" value="HISTIDINOL-PHOSPHATE AMINOTRANSFERASE"/>
    <property type="match status" value="1"/>
</dbReference>
<keyword evidence="8" id="KW-1185">Reference proteome</keyword>
<dbReference type="InterPro" id="IPR015422">
    <property type="entry name" value="PyrdxlP-dep_Trfase_small"/>
</dbReference>
<dbReference type="InterPro" id="IPR050106">
    <property type="entry name" value="HistidinolP_aminotransfase"/>
</dbReference>
<dbReference type="InterPro" id="IPR024892">
    <property type="entry name" value="ArAT"/>
</dbReference>
<dbReference type="InterPro" id="IPR001917">
    <property type="entry name" value="Aminotrans_II_pyridoxalP_BS"/>
</dbReference>
<evidence type="ECO:0000256" key="2">
    <source>
        <dbReference type="ARBA" id="ARBA00022576"/>
    </source>
</evidence>
<sequence length="353" mass="37632">MTDSPRSQSTGPYDLAANESPFAPLPGVLEAVRDMSLELNRYPDPACTELRAVLGRELRVPAERVAVGAGSVALIRDLLAEYATGPDGEVVFAWRCYEGYRAAVRLVGAVPVPVPLRADRHDLAAMAGAVTERTRLVVVCNPNNPTGTVVGRTELARFIDGVPEHVLVVVDEAYRDFAAGPDAPDAVGTEGHRPNVVVVRTFSKAYGLAGLRVGYAVAHEPVAAALRARALPYAVSAAAQRAAMVSLREREALDRRVAGLVRRRTLLVDGLRAAGLRVLDSHTNFVWLGLGEHTGAFADACREAGVRVKAFPGEGARITVGEQEAVERVIAVASRLPHTSAHRATADAHSPER</sequence>
<dbReference type="Gene3D" id="3.90.1150.10">
    <property type="entry name" value="Aspartate Aminotransferase, domain 1"/>
    <property type="match status" value="1"/>
</dbReference>
<keyword evidence="2 7" id="KW-0032">Aminotransferase</keyword>
<dbReference type="InterPro" id="IPR004839">
    <property type="entry name" value="Aminotransferase_I/II_large"/>
</dbReference>
<dbReference type="Pfam" id="PF00155">
    <property type="entry name" value="Aminotran_1_2"/>
    <property type="match status" value="1"/>
</dbReference>
<dbReference type="RefSeq" id="WP_344350143.1">
    <property type="nucleotide sequence ID" value="NZ_BAAASM010000034.1"/>
</dbReference>
<evidence type="ECO:0000313" key="7">
    <source>
        <dbReference type="EMBL" id="MFC5658056.1"/>
    </source>
</evidence>
<comment type="caution">
    <text evidence="7">The sequence shown here is derived from an EMBL/GenBank/DDBJ whole genome shotgun (WGS) entry which is preliminary data.</text>
</comment>
<evidence type="ECO:0000256" key="3">
    <source>
        <dbReference type="ARBA" id="ARBA00022679"/>
    </source>
</evidence>
<evidence type="ECO:0000256" key="1">
    <source>
        <dbReference type="ARBA" id="ARBA00001933"/>
    </source>
</evidence>
<protein>
    <submittedName>
        <fullName evidence="7">Histidinol-phosphate transaminase</fullName>
        <ecNumber evidence="7">2.6.1.9</ecNumber>
    </submittedName>
</protein>
<evidence type="ECO:0000256" key="4">
    <source>
        <dbReference type="ARBA" id="ARBA00022898"/>
    </source>
</evidence>
<evidence type="ECO:0000313" key="8">
    <source>
        <dbReference type="Proteomes" id="UP001596065"/>
    </source>
</evidence>
<dbReference type="CDD" id="cd00609">
    <property type="entry name" value="AAT_like"/>
    <property type="match status" value="1"/>
</dbReference>
<dbReference type="PANTHER" id="PTHR43643">
    <property type="entry name" value="HISTIDINOL-PHOSPHATE AMINOTRANSFERASE 2"/>
    <property type="match status" value="1"/>
</dbReference>
<comment type="similarity">
    <text evidence="5">Belongs to the class-II pyridoxal-phosphate-dependent aminotransferase family.</text>
</comment>
<evidence type="ECO:0000259" key="6">
    <source>
        <dbReference type="Pfam" id="PF00155"/>
    </source>
</evidence>
<dbReference type="InterPro" id="IPR015424">
    <property type="entry name" value="PyrdxlP-dep_Trfase"/>
</dbReference>
<dbReference type="GO" id="GO:0004400">
    <property type="term" value="F:histidinol-phosphate transaminase activity"/>
    <property type="evidence" value="ECO:0007669"/>
    <property type="project" value="UniProtKB-EC"/>
</dbReference>
<dbReference type="PROSITE" id="PS00599">
    <property type="entry name" value="AA_TRANSFER_CLASS_2"/>
    <property type="match status" value="1"/>
</dbReference>
<dbReference type="Proteomes" id="UP001596065">
    <property type="component" value="Unassembled WGS sequence"/>
</dbReference>
<keyword evidence="4 5" id="KW-0663">Pyridoxal phosphate</keyword>
<name>A0ABW0WIH7_STRNO</name>
<dbReference type="SUPFAM" id="SSF53383">
    <property type="entry name" value="PLP-dependent transferases"/>
    <property type="match status" value="1"/>
</dbReference>
<dbReference type="EMBL" id="JBHSOE010000038">
    <property type="protein sequence ID" value="MFC5658056.1"/>
    <property type="molecule type" value="Genomic_DNA"/>
</dbReference>
<gene>
    <name evidence="7" type="ORF">ACFP3J_21525</name>
</gene>
<feature type="domain" description="Aminotransferase class I/classII large" evidence="6">
    <location>
        <begin position="14"/>
        <end position="330"/>
    </location>
</feature>